<dbReference type="OrthoDB" id="9788209at2"/>
<dbReference type="Proteomes" id="UP000019681">
    <property type="component" value="Unassembled WGS sequence"/>
</dbReference>
<dbReference type="RefSeq" id="WP_035379784.1">
    <property type="nucleotide sequence ID" value="NZ_AZQP01000022.1"/>
</dbReference>
<dbReference type="GO" id="GO:0000976">
    <property type="term" value="F:transcription cis-regulatory region binding"/>
    <property type="evidence" value="ECO:0007669"/>
    <property type="project" value="TreeGrafter"/>
</dbReference>
<keyword evidence="1" id="KW-0805">Transcription regulation</keyword>
<organism evidence="5 6">
    <name type="scientific">Fervidicella metallireducens AeB</name>
    <dbReference type="NCBI Taxonomy" id="1403537"/>
    <lineage>
        <taxon>Bacteria</taxon>
        <taxon>Bacillati</taxon>
        <taxon>Bacillota</taxon>
        <taxon>Clostridia</taxon>
        <taxon>Eubacteriales</taxon>
        <taxon>Clostridiaceae</taxon>
        <taxon>Fervidicella</taxon>
    </lineage>
</organism>
<dbReference type="AlphaFoldDB" id="A0A017RUB2"/>
<keyword evidence="6" id="KW-1185">Reference proteome</keyword>
<dbReference type="SUPFAM" id="SSF47413">
    <property type="entry name" value="lambda repressor-like DNA-binding domains"/>
    <property type="match status" value="1"/>
</dbReference>
<comment type="caution">
    <text evidence="5">The sequence shown here is derived from an EMBL/GenBank/DDBJ whole genome shotgun (WGS) entry which is preliminary data.</text>
</comment>
<keyword evidence="2" id="KW-0238">DNA-binding</keyword>
<dbReference type="SUPFAM" id="SSF53822">
    <property type="entry name" value="Periplasmic binding protein-like I"/>
    <property type="match status" value="1"/>
</dbReference>
<dbReference type="Gene3D" id="1.10.260.40">
    <property type="entry name" value="lambda repressor-like DNA-binding domains"/>
    <property type="match status" value="1"/>
</dbReference>
<protein>
    <submittedName>
        <fullName evidence="5">LacI family transcription regulator</fullName>
    </submittedName>
</protein>
<dbReference type="PROSITE" id="PS50932">
    <property type="entry name" value="HTH_LACI_2"/>
    <property type="match status" value="1"/>
</dbReference>
<feature type="domain" description="HTH lacI-type" evidence="4">
    <location>
        <begin position="3"/>
        <end position="57"/>
    </location>
</feature>
<dbReference type="SMART" id="SM00354">
    <property type="entry name" value="HTH_LACI"/>
    <property type="match status" value="1"/>
</dbReference>
<evidence type="ECO:0000259" key="4">
    <source>
        <dbReference type="PROSITE" id="PS50932"/>
    </source>
</evidence>
<proteinExistence type="predicted"/>
<dbReference type="CDD" id="cd06294">
    <property type="entry name" value="PBP1_MalR-like"/>
    <property type="match status" value="1"/>
</dbReference>
<dbReference type="InterPro" id="IPR046335">
    <property type="entry name" value="LacI/GalR-like_sensor"/>
</dbReference>
<evidence type="ECO:0000256" key="3">
    <source>
        <dbReference type="ARBA" id="ARBA00023163"/>
    </source>
</evidence>
<evidence type="ECO:0000256" key="1">
    <source>
        <dbReference type="ARBA" id="ARBA00023015"/>
    </source>
</evidence>
<evidence type="ECO:0000256" key="2">
    <source>
        <dbReference type="ARBA" id="ARBA00023125"/>
    </source>
</evidence>
<dbReference type="InterPro" id="IPR010982">
    <property type="entry name" value="Lambda_DNA-bd_dom_sf"/>
</dbReference>
<name>A0A017RUB2_9CLOT</name>
<dbReference type="Gene3D" id="3.40.50.2300">
    <property type="match status" value="2"/>
</dbReference>
<dbReference type="PANTHER" id="PTHR30146:SF109">
    <property type="entry name" value="HTH-TYPE TRANSCRIPTIONAL REGULATOR GALS"/>
    <property type="match status" value="1"/>
</dbReference>
<dbReference type="Pfam" id="PF00356">
    <property type="entry name" value="LacI"/>
    <property type="match status" value="1"/>
</dbReference>
<dbReference type="STRING" id="1403537.Q428_08165"/>
<dbReference type="Pfam" id="PF13377">
    <property type="entry name" value="Peripla_BP_3"/>
    <property type="match status" value="1"/>
</dbReference>
<dbReference type="InterPro" id="IPR000843">
    <property type="entry name" value="HTH_LacI"/>
</dbReference>
<dbReference type="FunFam" id="1.10.260.40:FF:000002">
    <property type="entry name" value="HTH-type transcriptional repressor PurR"/>
    <property type="match status" value="1"/>
</dbReference>
<accession>A0A017RUB2</accession>
<dbReference type="PROSITE" id="PS00356">
    <property type="entry name" value="HTH_LACI_1"/>
    <property type="match status" value="1"/>
</dbReference>
<keyword evidence="3" id="KW-0804">Transcription</keyword>
<gene>
    <name evidence="5" type="ORF">Q428_08165</name>
</gene>
<dbReference type="EMBL" id="AZQP01000022">
    <property type="protein sequence ID" value="EYE88363.1"/>
    <property type="molecule type" value="Genomic_DNA"/>
</dbReference>
<reference evidence="5 6" key="1">
    <citation type="journal article" date="2014" name="Genome Announc.">
        <title>Draft Genome Sequence of Fervidicella metallireducens Strain AeBT, an Iron-Reducing Thermoanaerobe from the Great Artesian Basin.</title>
        <authorList>
            <person name="Patel B.K."/>
        </authorList>
    </citation>
    <scope>NUCLEOTIDE SEQUENCE [LARGE SCALE GENOMIC DNA]</scope>
    <source>
        <strain evidence="5 6">AeB</strain>
    </source>
</reference>
<dbReference type="CDD" id="cd01392">
    <property type="entry name" value="HTH_LacI"/>
    <property type="match status" value="1"/>
</dbReference>
<evidence type="ECO:0000313" key="5">
    <source>
        <dbReference type="EMBL" id="EYE88363.1"/>
    </source>
</evidence>
<dbReference type="GO" id="GO:0003700">
    <property type="term" value="F:DNA-binding transcription factor activity"/>
    <property type="evidence" value="ECO:0007669"/>
    <property type="project" value="TreeGrafter"/>
</dbReference>
<sequence>MTVTIKDVAKMAMVSPSTVSRVISDDPRISEETKLKVNEAMKELGYHPNAIARSLVSKSTNTIGVIMPKSAHLSLANPFFPEVLRGISASANENGFYILLSIEDDGIGKVNTIDKIVKTGMVDGVIMLYSKLEDETLRMLIDKNFPFVMVGKPINGTKVSYVDNDNIGASYEATTHLINKGRKSIAIITGPLNMVVSLDRLEGYKRALMDNRIEFNPDLVISAEFSKENGYGAVENLIKIGKLPDAILAVDDLLAVGAMEAIKDAGLKIPDDIGILSFNNITTAEYLSPSLTSVDINPYELGVEATELLFQKLQNKKLLPQARIVPTKLIIRESC</sequence>
<dbReference type="InterPro" id="IPR028082">
    <property type="entry name" value="Peripla_BP_I"/>
</dbReference>
<evidence type="ECO:0000313" key="6">
    <source>
        <dbReference type="Proteomes" id="UP000019681"/>
    </source>
</evidence>
<dbReference type="PANTHER" id="PTHR30146">
    <property type="entry name" value="LACI-RELATED TRANSCRIPTIONAL REPRESSOR"/>
    <property type="match status" value="1"/>
</dbReference>